<dbReference type="AlphaFoldDB" id="A0A9P5WZ50"/>
<dbReference type="Proteomes" id="UP000807342">
    <property type="component" value="Unassembled WGS sequence"/>
</dbReference>
<evidence type="ECO:0000256" key="1">
    <source>
        <dbReference type="SAM" id="MobiDB-lite"/>
    </source>
</evidence>
<evidence type="ECO:0000313" key="2">
    <source>
        <dbReference type="EMBL" id="KAF9441813.1"/>
    </source>
</evidence>
<feature type="compositionally biased region" description="Polar residues" evidence="1">
    <location>
        <begin position="155"/>
        <end position="175"/>
    </location>
</feature>
<name>A0A9P5WZ50_9AGAR</name>
<feature type="region of interest" description="Disordered" evidence="1">
    <location>
        <begin position="155"/>
        <end position="185"/>
    </location>
</feature>
<feature type="compositionally biased region" description="Polar residues" evidence="1">
    <location>
        <begin position="300"/>
        <end position="329"/>
    </location>
</feature>
<gene>
    <name evidence="2" type="ORF">P691DRAFT_790616</name>
</gene>
<sequence length="590" mass="65374">MYSKQIQVSIPVTEQLDVFDKILFHKLDGLHKRISYELVWWFRDSSVKWNLEGIWGQVPASQFRPDARILGSAEVLVGKLRTSLGEERGNIAVKAVVLGGWRWADGELPMQPPDGSAPPFRSAPPVPVGVTVPLSHWNSGKWVFNPNYNLQDGRTSNDTSWVPDQAWDSHSQPSFNPYKRQTRPPSPDYLATDNFLDLPVAELGGGSQEQGQQAQAITPWIWAPRRPEHAFESYPNATADSTQWTPDRPGSPQIPGSFTSKAALQPTFSANVVRTPYAPGQIYTPSTGVTSRRPNLTLATTSLDVTPETSPVTSRLATSSQPNTPASAPNSRRNSFRGSSGDYPHNRSRSTSRPGTPHGPRPHSGSTSRPSSPHGFRSRSNSTVLYSVEASPVSPIDPQSQGHSPHNPHVSYPSQPKKPLPLPPVEVIFPALAKLTPTYGSNTTFIKYAPMSTSHGSSTITTLTFLNSTSQNPDYSPTPPPLPPPQISRFPAPALTPPLYVDSPIPVVDVSARRYRRKGFWNRRGDHVTPEGYIIYAPHDMVYPPDLEEYPDRMEDGYMDEYGYRTQWVRRPAIEPEGSYESIIKWVYVS</sequence>
<organism evidence="2 3">
    <name type="scientific">Macrolepiota fuliginosa MF-IS2</name>
    <dbReference type="NCBI Taxonomy" id="1400762"/>
    <lineage>
        <taxon>Eukaryota</taxon>
        <taxon>Fungi</taxon>
        <taxon>Dikarya</taxon>
        <taxon>Basidiomycota</taxon>
        <taxon>Agaricomycotina</taxon>
        <taxon>Agaricomycetes</taxon>
        <taxon>Agaricomycetidae</taxon>
        <taxon>Agaricales</taxon>
        <taxon>Agaricineae</taxon>
        <taxon>Agaricaceae</taxon>
        <taxon>Macrolepiota</taxon>
    </lineage>
</organism>
<keyword evidence="3" id="KW-1185">Reference proteome</keyword>
<dbReference type="OrthoDB" id="3255291at2759"/>
<reference evidence="2" key="1">
    <citation type="submission" date="2020-11" db="EMBL/GenBank/DDBJ databases">
        <authorList>
            <consortium name="DOE Joint Genome Institute"/>
            <person name="Ahrendt S."/>
            <person name="Riley R."/>
            <person name="Andreopoulos W."/>
            <person name="Labutti K."/>
            <person name="Pangilinan J."/>
            <person name="Ruiz-Duenas F.J."/>
            <person name="Barrasa J.M."/>
            <person name="Sanchez-Garcia M."/>
            <person name="Camarero S."/>
            <person name="Miyauchi S."/>
            <person name="Serrano A."/>
            <person name="Linde D."/>
            <person name="Babiker R."/>
            <person name="Drula E."/>
            <person name="Ayuso-Fernandez I."/>
            <person name="Pacheco R."/>
            <person name="Padilla G."/>
            <person name="Ferreira P."/>
            <person name="Barriuso J."/>
            <person name="Kellner H."/>
            <person name="Castanera R."/>
            <person name="Alfaro M."/>
            <person name="Ramirez L."/>
            <person name="Pisabarro A.G."/>
            <person name="Kuo A."/>
            <person name="Tritt A."/>
            <person name="Lipzen A."/>
            <person name="He G."/>
            <person name="Yan M."/>
            <person name="Ng V."/>
            <person name="Cullen D."/>
            <person name="Martin F."/>
            <person name="Rosso M.-N."/>
            <person name="Henrissat B."/>
            <person name="Hibbett D."/>
            <person name="Martinez A.T."/>
            <person name="Grigoriev I.V."/>
        </authorList>
    </citation>
    <scope>NUCLEOTIDE SEQUENCE</scope>
    <source>
        <strain evidence="2">MF-IS2</strain>
    </source>
</reference>
<comment type="caution">
    <text evidence="2">The sequence shown here is derived from an EMBL/GenBank/DDBJ whole genome shotgun (WGS) entry which is preliminary data.</text>
</comment>
<protein>
    <submittedName>
        <fullName evidence="2">Uncharacterized protein</fullName>
    </submittedName>
</protein>
<proteinExistence type="predicted"/>
<feature type="region of interest" description="Disordered" evidence="1">
    <location>
        <begin position="300"/>
        <end position="418"/>
    </location>
</feature>
<feature type="region of interest" description="Disordered" evidence="1">
    <location>
        <begin position="237"/>
        <end position="259"/>
    </location>
</feature>
<accession>A0A9P5WZ50</accession>
<evidence type="ECO:0000313" key="3">
    <source>
        <dbReference type="Proteomes" id="UP000807342"/>
    </source>
</evidence>
<dbReference type="EMBL" id="MU151777">
    <property type="protein sequence ID" value="KAF9441813.1"/>
    <property type="molecule type" value="Genomic_DNA"/>
</dbReference>
<feature type="compositionally biased region" description="Low complexity" evidence="1">
    <location>
        <begin position="330"/>
        <end position="341"/>
    </location>
</feature>